<dbReference type="GO" id="GO:1902716">
    <property type="term" value="C:cell cortex of growing cell tip"/>
    <property type="evidence" value="ECO:0007669"/>
    <property type="project" value="TreeGrafter"/>
</dbReference>
<sequence>MASRYAQGGPGTTSAGAFFQNQRAPQQYKPLAGMGMNGGMNMNGAGMGAGMNGGMPQPQMQPVANGGAPRAVRRGSNGGTARGPTPGSEDEAAAANAWTGRTRRIPPGCTGGLSRTFSRRGRIRSDTMEEEIGRWFASCRQADIAPSAPFLPVRDDFHPKRNQARQKLATLPKNRFKDLASDVFYELRRRYPEFDDDTSLYGGDDAQSATGGPPRSDSRSALSHDRKGSGLSSGGGGQMAQVLRAQAEEPKRFATPTAATSDIVVPNKSTITEEAIEVPYARDSVDGAADEPPATRFRTETPVSIRKNSRDEVVSPRTTEENGPGWHERDSFISNTTSRSKPIDGDAEERIRKEYELRVAGLERRCNTLEGEKEDLSRQLADERERRKDYEDEVRGLKERATTHASSLRSIQHELDVARDAHAALREQTDASARAASDEAGEWRSRAEALEDELRRLETEHANCGQGGADEAVVAELQGEVKSLVEELNALSVQNEDLVLASERHREAYSALEAQLAESRKQFQAARTELRNLKATSVMFTSQPMSEDHLPASPDGNIADMHVSAFQSAIDNLLQVARSSQPTGVLPAMKAIVEAVTAIGEDVKAFEDQPNLDVDVSKLESLKHDSTTRLGALMTAARNHAMASGLSPVGLIDAAAGTLSANVVEIIKLLKIRRTGAMREILKKRASMSIADMVRRTPFDENEERNDGGGGGVGGMSPRVSPGRFGANGSVNGYTNGSSPGSGYAPLSPKASPASPASRNQPLGHNNVSSLGGGKYETPAFHTLSAQPELRINSFQSATTRSDSFDLERKQSSASGGSYASSPGGPGGQGQHQRSPSGPSGHRRQPSSAHRRETSSRGGDREWDDVKPYLNTQSSALVSSIQSLLAAIRTGDQGQTLNQHLSEVIAISSSIVGVTRNCIPPSLRVRGDELLRDLVANTNKLSEAQETSRGEQFDKQTRQEIANYSFGVAKSLKALMKLGAE</sequence>
<dbReference type="InterPro" id="IPR039892">
    <property type="entry name" value="Spa2/Sph1"/>
</dbReference>
<organism evidence="4 5">
    <name type="scientific">Trichosporon asahii var. asahii (strain ATCC 90039 / CBS 2479 / JCM 2466 / KCTC 7840 / NBRC 103889/ NCYC 2677 / UAMH 7654)</name>
    <name type="common">Yeast</name>
    <dbReference type="NCBI Taxonomy" id="1186058"/>
    <lineage>
        <taxon>Eukaryota</taxon>
        <taxon>Fungi</taxon>
        <taxon>Dikarya</taxon>
        <taxon>Basidiomycota</taxon>
        <taxon>Agaricomycotina</taxon>
        <taxon>Tremellomycetes</taxon>
        <taxon>Trichosporonales</taxon>
        <taxon>Trichosporonaceae</taxon>
        <taxon>Trichosporon</taxon>
    </lineage>
</organism>
<evidence type="ECO:0000259" key="3">
    <source>
        <dbReference type="SMART" id="SM00555"/>
    </source>
</evidence>
<feature type="compositionally biased region" description="Low complexity" evidence="2">
    <location>
        <begin position="745"/>
        <end position="758"/>
    </location>
</feature>
<feature type="domain" description="GIT Spa2 homology (SHD)" evidence="3">
    <location>
        <begin position="164"/>
        <end position="194"/>
    </location>
</feature>
<dbReference type="Pfam" id="PF08518">
    <property type="entry name" value="GIT_SHD"/>
    <property type="match status" value="1"/>
</dbReference>
<dbReference type="HOGENOM" id="CLU_006748_0_0_1"/>
<evidence type="ECO:0000313" key="4">
    <source>
        <dbReference type="EMBL" id="EJT50379.1"/>
    </source>
</evidence>
<feature type="compositionally biased region" description="Polar residues" evidence="2">
    <location>
        <begin position="759"/>
        <end position="770"/>
    </location>
</feature>
<dbReference type="EMBL" id="ALBS01000111">
    <property type="protein sequence ID" value="EJT50379.1"/>
    <property type="molecule type" value="Genomic_DNA"/>
</dbReference>
<feature type="compositionally biased region" description="Low complexity" evidence="2">
    <location>
        <begin position="812"/>
        <end position="823"/>
    </location>
</feature>
<proteinExistence type="predicted"/>
<dbReference type="VEuPathDB" id="FungiDB:A1Q1_00357"/>
<feature type="region of interest" description="Disordered" evidence="2">
    <location>
        <begin position="303"/>
        <end position="347"/>
    </location>
</feature>
<feature type="region of interest" description="Disordered" evidence="2">
    <location>
        <begin position="196"/>
        <end position="239"/>
    </location>
</feature>
<dbReference type="KEGG" id="tasa:A1Q1_00357"/>
<evidence type="ECO:0000256" key="1">
    <source>
        <dbReference type="ARBA" id="ARBA00022737"/>
    </source>
</evidence>
<protein>
    <recommendedName>
        <fullName evidence="3">GIT Spa2 homology (SHD) domain-containing protein</fullName>
    </recommendedName>
</protein>
<dbReference type="Pfam" id="PF23742">
    <property type="entry name" value="VBS_C3G9"/>
    <property type="match status" value="1"/>
</dbReference>
<feature type="compositionally biased region" description="Basic and acidic residues" evidence="2">
    <location>
        <begin position="372"/>
        <end position="402"/>
    </location>
</feature>
<feature type="compositionally biased region" description="Basic and acidic residues" evidence="2">
    <location>
        <begin position="216"/>
        <end position="228"/>
    </location>
</feature>
<feature type="region of interest" description="Disordered" evidence="2">
    <location>
        <begin position="800"/>
        <end position="866"/>
    </location>
</feature>
<dbReference type="PANTHER" id="PTHR21601">
    <property type="entry name" value="SPA2 PROTEIN"/>
    <property type="match status" value="1"/>
</dbReference>
<dbReference type="InterPro" id="IPR013724">
    <property type="entry name" value="GIT_SHD"/>
</dbReference>
<feature type="compositionally biased region" description="Basic and acidic residues" evidence="2">
    <location>
        <begin position="850"/>
        <end position="866"/>
    </location>
</feature>
<dbReference type="PANTHER" id="PTHR21601:SF0">
    <property type="entry name" value="PROTEIN SPA2-RELATED"/>
    <property type="match status" value="1"/>
</dbReference>
<gene>
    <name evidence="4" type="ORF">A1Q1_00357</name>
</gene>
<feature type="region of interest" description="Disordered" evidence="2">
    <location>
        <begin position="694"/>
        <end position="774"/>
    </location>
</feature>
<dbReference type="InterPro" id="IPR022018">
    <property type="entry name" value="GIT1_C"/>
</dbReference>
<dbReference type="GeneID" id="25983871"/>
<dbReference type="GO" id="GO:0005078">
    <property type="term" value="F:MAP-kinase scaffold activity"/>
    <property type="evidence" value="ECO:0007669"/>
    <property type="project" value="TreeGrafter"/>
</dbReference>
<dbReference type="GO" id="GO:0005826">
    <property type="term" value="C:actomyosin contractile ring"/>
    <property type="evidence" value="ECO:0007669"/>
    <property type="project" value="TreeGrafter"/>
</dbReference>
<dbReference type="OrthoDB" id="5588096at2759"/>
<feature type="compositionally biased region" description="Polar residues" evidence="2">
    <location>
        <begin position="729"/>
        <end position="741"/>
    </location>
</feature>
<reference evidence="4 5" key="1">
    <citation type="journal article" date="2012" name="Eukaryot. Cell">
        <title>Draft genome sequence of CBS 2479, the standard type strain of Trichosporon asahii.</title>
        <authorList>
            <person name="Yang R.Y."/>
            <person name="Li H.T."/>
            <person name="Zhu H."/>
            <person name="Zhou G.P."/>
            <person name="Wang M."/>
            <person name="Wang L."/>
        </authorList>
    </citation>
    <scope>NUCLEOTIDE SEQUENCE [LARGE SCALE GENOMIC DNA]</scope>
    <source>
        <strain evidence="5">ATCC 90039 / CBS 2479 / JCM 2466 / KCTC 7840 / NCYC 2677 / UAMH 7654</strain>
    </source>
</reference>
<dbReference type="SMART" id="SM00555">
    <property type="entry name" value="GIT"/>
    <property type="match status" value="1"/>
</dbReference>
<feature type="region of interest" description="Disordered" evidence="2">
    <location>
        <begin position="372"/>
        <end position="408"/>
    </location>
</feature>
<feature type="compositionally biased region" description="Polar residues" evidence="2">
    <location>
        <begin position="12"/>
        <end position="22"/>
    </location>
</feature>
<comment type="caution">
    <text evidence="4">The sequence shown here is derived from an EMBL/GenBank/DDBJ whole genome shotgun (WGS) entry which is preliminary data.</text>
</comment>
<dbReference type="RefSeq" id="XP_014181481.1">
    <property type="nucleotide sequence ID" value="XM_014326006.1"/>
</dbReference>
<keyword evidence="1" id="KW-0677">Repeat</keyword>
<accession>J6F0B4</accession>
<feature type="region of interest" description="Disordered" evidence="2">
    <location>
        <begin position="1"/>
        <end position="22"/>
    </location>
</feature>
<feature type="compositionally biased region" description="Low complexity" evidence="2">
    <location>
        <begin position="831"/>
        <end position="840"/>
    </location>
</feature>
<feature type="compositionally biased region" description="Basic and acidic residues" evidence="2">
    <location>
        <begin position="308"/>
        <end position="331"/>
    </location>
</feature>
<dbReference type="Pfam" id="PF12205">
    <property type="entry name" value="GIT1_C"/>
    <property type="match status" value="1"/>
</dbReference>
<dbReference type="AlphaFoldDB" id="J6F0B4"/>
<evidence type="ECO:0000256" key="2">
    <source>
        <dbReference type="SAM" id="MobiDB-lite"/>
    </source>
</evidence>
<dbReference type="Gene3D" id="1.10.287.1490">
    <property type="match status" value="1"/>
</dbReference>
<feature type="region of interest" description="Disordered" evidence="2">
    <location>
        <begin position="56"/>
        <end position="122"/>
    </location>
</feature>
<dbReference type="Proteomes" id="UP000002748">
    <property type="component" value="Unassembled WGS sequence"/>
</dbReference>
<evidence type="ECO:0000313" key="5">
    <source>
        <dbReference type="Proteomes" id="UP000002748"/>
    </source>
</evidence>
<dbReference type="InterPro" id="IPR056439">
    <property type="entry name" value="VBS_C3G9"/>
</dbReference>
<name>J6F0B4_TRIAS</name>